<name>A0A1G7EW86_9SPHI</name>
<dbReference type="Pfam" id="PF00196">
    <property type="entry name" value="GerE"/>
    <property type="match status" value="1"/>
</dbReference>
<keyword evidence="1 3" id="KW-0597">Phosphoprotein</keyword>
<evidence type="ECO:0000259" key="4">
    <source>
        <dbReference type="PROSITE" id="PS50043"/>
    </source>
</evidence>
<dbReference type="PANTHER" id="PTHR45566">
    <property type="entry name" value="HTH-TYPE TRANSCRIPTIONAL REGULATOR YHJB-RELATED"/>
    <property type="match status" value="1"/>
</dbReference>
<dbReference type="AlphaFoldDB" id="A0A1G7EW86"/>
<organism evidence="6 7">
    <name type="scientific">Mucilaginibacter pineti</name>
    <dbReference type="NCBI Taxonomy" id="1391627"/>
    <lineage>
        <taxon>Bacteria</taxon>
        <taxon>Pseudomonadati</taxon>
        <taxon>Bacteroidota</taxon>
        <taxon>Sphingobacteriia</taxon>
        <taxon>Sphingobacteriales</taxon>
        <taxon>Sphingobacteriaceae</taxon>
        <taxon>Mucilaginibacter</taxon>
    </lineage>
</organism>
<proteinExistence type="predicted"/>
<feature type="modified residue" description="4-aspartylphosphate" evidence="3">
    <location>
        <position position="60"/>
    </location>
</feature>
<dbReference type="STRING" id="1391627.SAMN05216464_108185"/>
<dbReference type="SMART" id="SM00421">
    <property type="entry name" value="HTH_LUXR"/>
    <property type="match status" value="1"/>
</dbReference>
<evidence type="ECO:0000256" key="3">
    <source>
        <dbReference type="PROSITE-ProRule" id="PRU00169"/>
    </source>
</evidence>
<dbReference type="InterPro" id="IPR058245">
    <property type="entry name" value="NreC/VraR/RcsB-like_REC"/>
</dbReference>
<dbReference type="SUPFAM" id="SSF46894">
    <property type="entry name" value="C-terminal effector domain of the bipartite response regulators"/>
    <property type="match status" value="1"/>
</dbReference>
<gene>
    <name evidence="6" type="ORF">SAMN05216464_108185</name>
</gene>
<dbReference type="RefSeq" id="WP_205411298.1">
    <property type="nucleotide sequence ID" value="NZ_FNAI01000008.1"/>
</dbReference>
<accession>A0A1G7EW86</accession>
<dbReference type="PROSITE" id="PS50043">
    <property type="entry name" value="HTH_LUXR_2"/>
    <property type="match status" value="1"/>
</dbReference>
<protein>
    <submittedName>
        <fullName evidence="6">Two component transcriptional regulator, LuxR family</fullName>
    </submittedName>
</protein>
<dbReference type="InterPro" id="IPR000792">
    <property type="entry name" value="Tscrpt_reg_LuxR_C"/>
</dbReference>
<dbReference type="SMART" id="SM00448">
    <property type="entry name" value="REC"/>
    <property type="match status" value="1"/>
</dbReference>
<dbReference type="PRINTS" id="PR00038">
    <property type="entry name" value="HTHLUXR"/>
</dbReference>
<evidence type="ECO:0000256" key="2">
    <source>
        <dbReference type="ARBA" id="ARBA00023125"/>
    </source>
</evidence>
<dbReference type="InterPro" id="IPR016032">
    <property type="entry name" value="Sig_transdc_resp-reg_C-effctor"/>
</dbReference>
<dbReference type="EMBL" id="FNAI01000008">
    <property type="protein sequence ID" value="SDE67882.1"/>
    <property type="molecule type" value="Genomic_DNA"/>
</dbReference>
<dbReference type="GO" id="GO:0006355">
    <property type="term" value="P:regulation of DNA-templated transcription"/>
    <property type="evidence" value="ECO:0007669"/>
    <property type="project" value="InterPro"/>
</dbReference>
<dbReference type="InterPro" id="IPR011006">
    <property type="entry name" value="CheY-like_superfamily"/>
</dbReference>
<evidence type="ECO:0000313" key="6">
    <source>
        <dbReference type="EMBL" id="SDE67882.1"/>
    </source>
</evidence>
<dbReference type="GO" id="GO:0003677">
    <property type="term" value="F:DNA binding"/>
    <property type="evidence" value="ECO:0007669"/>
    <property type="project" value="UniProtKB-KW"/>
</dbReference>
<dbReference type="SUPFAM" id="SSF52172">
    <property type="entry name" value="CheY-like"/>
    <property type="match status" value="1"/>
</dbReference>
<dbReference type="Gene3D" id="3.40.50.2300">
    <property type="match status" value="1"/>
</dbReference>
<keyword evidence="7" id="KW-1185">Reference proteome</keyword>
<dbReference type="Proteomes" id="UP000199072">
    <property type="component" value="Unassembled WGS sequence"/>
</dbReference>
<dbReference type="InterPro" id="IPR001789">
    <property type="entry name" value="Sig_transdc_resp-reg_receiver"/>
</dbReference>
<keyword evidence="2" id="KW-0238">DNA-binding</keyword>
<dbReference type="CDD" id="cd06170">
    <property type="entry name" value="LuxR_C_like"/>
    <property type="match status" value="1"/>
</dbReference>
<evidence type="ECO:0000313" key="7">
    <source>
        <dbReference type="Proteomes" id="UP000199072"/>
    </source>
</evidence>
<reference evidence="6 7" key="1">
    <citation type="submission" date="2016-10" db="EMBL/GenBank/DDBJ databases">
        <authorList>
            <person name="de Groot N.N."/>
        </authorList>
    </citation>
    <scope>NUCLEOTIDE SEQUENCE [LARGE SCALE GENOMIC DNA]</scope>
    <source>
        <strain evidence="6 7">47C3B</strain>
    </source>
</reference>
<sequence>MEMATEKLSVIIVDDHTLFINGLCMLLQNEPDIEVMNMAANGKEILGLLHTNTPDMILLDINMPGINGFDVLKKVKAYYPKIKVIMLSTYNEEHLIEKAKAGGANGYIFKNAEKSELLSVMRLVGQGQSWFPYKQAVVNSTFDESDVFLKQFQLTKRETELLQFIKQNFTNQQMANHLNLSIYTVETHRKNIMQKLNLKNPVELTKFILQYNL</sequence>
<dbReference type="GO" id="GO:0000160">
    <property type="term" value="P:phosphorelay signal transduction system"/>
    <property type="evidence" value="ECO:0007669"/>
    <property type="project" value="InterPro"/>
</dbReference>
<dbReference type="PROSITE" id="PS50110">
    <property type="entry name" value="RESPONSE_REGULATORY"/>
    <property type="match status" value="1"/>
</dbReference>
<dbReference type="InterPro" id="IPR051015">
    <property type="entry name" value="EvgA-like"/>
</dbReference>
<feature type="domain" description="Response regulatory" evidence="5">
    <location>
        <begin position="9"/>
        <end position="125"/>
    </location>
</feature>
<dbReference type="Pfam" id="PF00072">
    <property type="entry name" value="Response_reg"/>
    <property type="match status" value="1"/>
</dbReference>
<dbReference type="CDD" id="cd17535">
    <property type="entry name" value="REC_NarL-like"/>
    <property type="match status" value="1"/>
</dbReference>
<evidence type="ECO:0000259" key="5">
    <source>
        <dbReference type="PROSITE" id="PS50110"/>
    </source>
</evidence>
<evidence type="ECO:0000256" key="1">
    <source>
        <dbReference type="ARBA" id="ARBA00022553"/>
    </source>
</evidence>
<feature type="domain" description="HTH luxR-type" evidence="4">
    <location>
        <begin position="147"/>
        <end position="212"/>
    </location>
</feature>
<dbReference type="PANTHER" id="PTHR45566:SF2">
    <property type="entry name" value="NARL SUBFAMILY"/>
    <property type="match status" value="1"/>
</dbReference>